<dbReference type="OrthoDB" id="63765at2759"/>
<gene>
    <name evidence="2" type="primary">Aste57867_22947</name>
    <name evidence="1" type="ORF">As57867_022876</name>
    <name evidence="2" type="ORF">ASTE57867_22947</name>
</gene>
<dbReference type="EMBL" id="CAADRA010007245">
    <property type="protein sequence ID" value="VFT99597.1"/>
    <property type="molecule type" value="Genomic_DNA"/>
</dbReference>
<organism evidence="2 3">
    <name type="scientific">Aphanomyces stellatus</name>
    <dbReference type="NCBI Taxonomy" id="120398"/>
    <lineage>
        <taxon>Eukaryota</taxon>
        <taxon>Sar</taxon>
        <taxon>Stramenopiles</taxon>
        <taxon>Oomycota</taxon>
        <taxon>Saprolegniomycetes</taxon>
        <taxon>Saprolegniales</taxon>
        <taxon>Verrucalvaceae</taxon>
        <taxon>Aphanomyces</taxon>
    </lineage>
</organism>
<reference evidence="1" key="2">
    <citation type="submission" date="2019-06" db="EMBL/GenBank/DDBJ databases">
        <title>Genomics analysis of Aphanomyces spp. identifies a new class of oomycete effector associated with host adaptation.</title>
        <authorList>
            <person name="Gaulin E."/>
        </authorList>
    </citation>
    <scope>NUCLEOTIDE SEQUENCE</scope>
    <source>
        <strain evidence="1">CBS 578.67</strain>
    </source>
</reference>
<protein>
    <submittedName>
        <fullName evidence="2">Aste57867_22947 protein</fullName>
    </submittedName>
</protein>
<dbReference type="AlphaFoldDB" id="A0A485LR26"/>
<dbReference type="Proteomes" id="UP000332933">
    <property type="component" value="Unassembled WGS sequence"/>
</dbReference>
<accession>A0A485LR26</accession>
<dbReference type="EMBL" id="VJMH01007219">
    <property type="protein sequence ID" value="KAF0685122.1"/>
    <property type="molecule type" value="Genomic_DNA"/>
</dbReference>
<evidence type="ECO:0000313" key="3">
    <source>
        <dbReference type="Proteomes" id="UP000332933"/>
    </source>
</evidence>
<evidence type="ECO:0000313" key="2">
    <source>
        <dbReference type="EMBL" id="VFT99597.1"/>
    </source>
</evidence>
<proteinExistence type="predicted"/>
<reference evidence="2 3" key="1">
    <citation type="submission" date="2019-03" db="EMBL/GenBank/DDBJ databases">
        <authorList>
            <person name="Gaulin E."/>
            <person name="Dumas B."/>
        </authorList>
    </citation>
    <scope>NUCLEOTIDE SEQUENCE [LARGE SCALE GENOMIC DNA]</scope>
    <source>
        <strain evidence="2">CBS 568.67</strain>
    </source>
</reference>
<sequence length="499" mass="56486">MQPTLSFTKEDCRCGEPIFSYKYLRTQRLDSIKLIRCFPHCCPCHSYGNLCSTGVDVKALNVLQDLADAVLFARFQGSDKIIFQPGHLLDAKSIADNIRSPENKKGVWIPGHSTIDRTSTIKIFHLNEGNAVGWHYSWVGSSTQAHRACLHHLVAYLMRPTVADGKPMFEVVQSTASPPFIVMSYRRACYLCQRHKEQPVDGSQKTECECEGEFNAKRSQTNYSSLSLNIARANELATEPHAMERHLTILLAYLFTPPVHFFTEQLPTLKTRILKSLLQPMGAAMAMTAYQRRAMKFPTIVRPTSTTNVNQDSESLKSICLDLLLAATTFSSLQQTANFYSQSAIHLLDKDALLEAYFEWIKFSHNTISTRLMPLNMTFTKLAAHILEVASQFHELNALHAYMTNWETCSEDATPGFQYFVAQLREVFMNQAEVMSRSHAHAHGCLFNGRWMYENTASVIYSETIPPAFDLSLITLLRCITMGYSFLLVQTKDILRCSN</sequence>
<name>A0A485LR26_9STRA</name>
<evidence type="ECO:0000313" key="1">
    <source>
        <dbReference type="EMBL" id="KAF0685122.1"/>
    </source>
</evidence>
<keyword evidence="3" id="KW-1185">Reference proteome</keyword>